<dbReference type="EMBL" id="JAJEPR010000044">
    <property type="protein sequence ID" value="MCC2191246.1"/>
    <property type="molecule type" value="Genomic_DNA"/>
</dbReference>
<dbReference type="InterPro" id="IPR025861">
    <property type="entry name" value="CobT_VWA_dom"/>
</dbReference>
<name>A0AAE3J7U1_9FIRM</name>
<organism evidence="3 4">
    <name type="scientific">Fusicatenibacter faecihominis</name>
    <dbReference type="NCBI Taxonomy" id="2881276"/>
    <lineage>
        <taxon>Bacteria</taxon>
        <taxon>Bacillati</taxon>
        <taxon>Bacillota</taxon>
        <taxon>Clostridia</taxon>
        <taxon>Lachnospirales</taxon>
        <taxon>Lachnospiraceae</taxon>
        <taxon>Fusicatenibacter</taxon>
    </lineage>
</organism>
<protein>
    <submittedName>
        <fullName evidence="3">Nitric oxide reductase activation protein</fullName>
    </submittedName>
</protein>
<feature type="domain" description="VWFA" evidence="2">
    <location>
        <begin position="394"/>
        <end position="580"/>
    </location>
</feature>
<dbReference type="InterPro" id="IPR036465">
    <property type="entry name" value="vWFA_dom_sf"/>
</dbReference>
<dbReference type="SMART" id="SM00327">
    <property type="entry name" value="VWA"/>
    <property type="match status" value="1"/>
</dbReference>
<dbReference type="Proteomes" id="UP001197875">
    <property type="component" value="Unassembled WGS sequence"/>
</dbReference>
<keyword evidence="4" id="KW-1185">Reference proteome</keyword>
<evidence type="ECO:0000259" key="2">
    <source>
        <dbReference type="SMART" id="SM00327"/>
    </source>
</evidence>
<dbReference type="InterPro" id="IPR051928">
    <property type="entry name" value="NorD/CobT"/>
</dbReference>
<dbReference type="AlphaFoldDB" id="A0AAE3J7U1"/>
<evidence type="ECO:0000313" key="3">
    <source>
        <dbReference type="EMBL" id="MCC2191246.1"/>
    </source>
</evidence>
<sequence>MEKEELYGEDRLAAETRIRNLLWTVSGDYDLSCELDIDSFQKAKEISLYDAIKQGAFARFFDTEAFGLYLVKKIYLGADEGQLMGIAQLCLDEASFSKVAAERPGVPDIRKKAFEEILERDFGRLNASFAGRLKLAYLRRALTGDPAGEQKIRRELDLVEALKDTKDTLEIIRCVDGIYNSAVDRKFEREHGTLAEVLAVSVADLKKYDWQDYLKEEAEEARLEEYLRQMQNQLTSLSEEEEQEKEKTRGGVVLLDEEAVEKMYSYMELNYGRSYLNEFEQQRIDQKLCRGAHADCSLYFTDGILAEPVKVNAQYELAKRTAEMNRRFLHQNRRVTRQNIEVLTEILNHALMTRNEEEIYASEYGRIVPNRLWKVGRTSGGKLFDLEIKKENSDFVVEILIDASGSQRDRTSRVALQGYILSEALSQAGIPHSVFGFCSFWDYTVMRRFRDFDEGREANNRIFEFYASANNRDGLAIRTAGDALLNRSEEQKILIVLSDGRPNDIIVNRPNSKNPAPYFGEYAIKDTASEIRKLRNQGVAVLGVFAGAEGDLKAEQKIFGKDFAYIKDIRNFSRVTGAYLKKQVLN</sequence>
<dbReference type="SUPFAM" id="SSF53300">
    <property type="entry name" value="vWA-like"/>
    <property type="match status" value="1"/>
</dbReference>
<dbReference type="PANTHER" id="PTHR41248:SF1">
    <property type="entry name" value="NORD PROTEIN"/>
    <property type="match status" value="1"/>
</dbReference>
<evidence type="ECO:0000313" key="4">
    <source>
        <dbReference type="Proteomes" id="UP001197875"/>
    </source>
</evidence>
<keyword evidence="1" id="KW-0175">Coiled coil</keyword>
<evidence type="ECO:0000256" key="1">
    <source>
        <dbReference type="SAM" id="Coils"/>
    </source>
</evidence>
<dbReference type="Pfam" id="PF11775">
    <property type="entry name" value="CobT_C"/>
    <property type="match status" value="1"/>
</dbReference>
<gene>
    <name evidence="3" type="ORF">LKD71_15850</name>
</gene>
<dbReference type="PANTHER" id="PTHR41248">
    <property type="entry name" value="NORD PROTEIN"/>
    <property type="match status" value="1"/>
</dbReference>
<dbReference type="Gene3D" id="3.40.50.410">
    <property type="entry name" value="von Willebrand factor, type A domain"/>
    <property type="match status" value="1"/>
</dbReference>
<reference evidence="3 4" key="1">
    <citation type="submission" date="2021-10" db="EMBL/GenBank/DDBJ databases">
        <title>Anaerobic single-cell dispensing facilitates the cultivation of human gut bacteria.</title>
        <authorList>
            <person name="Afrizal A."/>
        </authorList>
    </citation>
    <scope>NUCLEOTIDE SEQUENCE [LARGE SCALE GENOMIC DNA]</scope>
    <source>
        <strain evidence="3 4">CLA-AA-H277</strain>
    </source>
</reference>
<accession>A0AAE3J7U1</accession>
<comment type="caution">
    <text evidence="3">The sequence shown here is derived from an EMBL/GenBank/DDBJ whole genome shotgun (WGS) entry which is preliminary data.</text>
</comment>
<feature type="coiled-coil region" evidence="1">
    <location>
        <begin position="213"/>
        <end position="247"/>
    </location>
</feature>
<dbReference type="RefSeq" id="WP_227616171.1">
    <property type="nucleotide sequence ID" value="NZ_JAJEPR010000044.1"/>
</dbReference>
<proteinExistence type="predicted"/>
<dbReference type="InterPro" id="IPR002035">
    <property type="entry name" value="VWF_A"/>
</dbReference>